<comment type="caution">
    <text evidence="2">The sequence shown here is derived from an EMBL/GenBank/DDBJ whole genome shotgun (WGS) entry which is preliminary data.</text>
</comment>
<sequence>MDVPQEHLQWLGKMIPEARLHKAGRVAPDPGQQVAVGVLRQVEQGGLSVGEVRPDVGEAGPERRREPGQRHDERSVPE</sequence>
<dbReference type="EMBL" id="VJZC01000132">
    <property type="protein sequence ID" value="MPY59336.1"/>
    <property type="molecule type" value="Genomic_DNA"/>
</dbReference>
<accession>A0A5N8XJP1</accession>
<name>A0A5N8XJP1_9ACTN</name>
<evidence type="ECO:0000256" key="1">
    <source>
        <dbReference type="SAM" id="MobiDB-lite"/>
    </source>
</evidence>
<reference evidence="2 3" key="1">
    <citation type="submission" date="2019-07" db="EMBL/GenBank/DDBJ databases">
        <title>New species of Amycolatopsis and Streptomyces.</title>
        <authorList>
            <person name="Duangmal K."/>
            <person name="Teo W.F.A."/>
            <person name="Lipun K."/>
        </authorList>
    </citation>
    <scope>NUCLEOTIDE SEQUENCE [LARGE SCALE GENOMIC DNA]</scope>
    <source>
        <strain evidence="2 3">NBRC 106415</strain>
    </source>
</reference>
<dbReference type="AlphaFoldDB" id="A0A5N8XJP1"/>
<protein>
    <submittedName>
        <fullName evidence="2">Uncharacterized protein</fullName>
    </submittedName>
</protein>
<organism evidence="2 3">
    <name type="scientific">Streptomyces spongiae</name>
    <dbReference type="NCBI Taxonomy" id="565072"/>
    <lineage>
        <taxon>Bacteria</taxon>
        <taxon>Bacillati</taxon>
        <taxon>Actinomycetota</taxon>
        <taxon>Actinomycetes</taxon>
        <taxon>Kitasatosporales</taxon>
        <taxon>Streptomycetaceae</taxon>
        <taxon>Streptomyces</taxon>
    </lineage>
</organism>
<feature type="region of interest" description="Disordered" evidence="1">
    <location>
        <begin position="47"/>
        <end position="78"/>
    </location>
</feature>
<dbReference type="Proteomes" id="UP000400924">
    <property type="component" value="Unassembled WGS sequence"/>
</dbReference>
<evidence type="ECO:0000313" key="2">
    <source>
        <dbReference type="EMBL" id="MPY59336.1"/>
    </source>
</evidence>
<feature type="compositionally biased region" description="Basic and acidic residues" evidence="1">
    <location>
        <begin position="52"/>
        <end position="78"/>
    </location>
</feature>
<proteinExistence type="predicted"/>
<keyword evidence="3" id="KW-1185">Reference proteome</keyword>
<evidence type="ECO:0000313" key="3">
    <source>
        <dbReference type="Proteomes" id="UP000400924"/>
    </source>
</evidence>
<gene>
    <name evidence="2" type="ORF">FNH08_19860</name>
</gene>